<dbReference type="EMBL" id="BSFE01000006">
    <property type="protein sequence ID" value="GLK52734.1"/>
    <property type="molecule type" value="Genomic_DNA"/>
</dbReference>
<dbReference type="Proteomes" id="UP001143486">
    <property type="component" value="Unassembled WGS sequence"/>
</dbReference>
<reference evidence="1" key="1">
    <citation type="journal article" date="2014" name="Int. J. Syst. Evol. Microbiol.">
        <title>Complete genome sequence of Corynebacterium casei LMG S-19264T (=DSM 44701T), isolated from a smear-ripened cheese.</title>
        <authorList>
            <consortium name="US DOE Joint Genome Institute (JGI-PGF)"/>
            <person name="Walter F."/>
            <person name="Albersmeier A."/>
            <person name="Kalinowski J."/>
            <person name="Ruckert C."/>
        </authorList>
    </citation>
    <scope>NUCLEOTIDE SEQUENCE</scope>
    <source>
        <strain evidence="1">VKM B-1513</strain>
    </source>
</reference>
<comment type="caution">
    <text evidence="1">The sequence shown here is derived from an EMBL/GenBank/DDBJ whole genome shotgun (WGS) entry which is preliminary data.</text>
</comment>
<name>A0A9W6IP36_9PROT</name>
<dbReference type="RefSeq" id="WP_271187097.1">
    <property type="nucleotide sequence ID" value="NZ_BSFE01000006.1"/>
</dbReference>
<keyword evidence="2" id="KW-1185">Reference proteome</keyword>
<organism evidence="1 2">
    <name type="scientific">Maricaulis virginensis</name>
    <dbReference type="NCBI Taxonomy" id="144022"/>
    <lineage>
        <taxon>Bacteria</taxon>
        <taxon>Pseudomonadati</taxon>
        <taxon>Pseudomonadota</taxon>
        <taxon>Alphaproteobacteria</taxon>
        <taxon>Maricaulales</taxon>
        <taxon>Maricaulaceae</taxon>
        <taxon>Maricaulis</taxon>
    </lineage>
</organism>
<gene>
    <name evidence="1" type="ORF">GCM10017621_22420</name>
</gene>
<protein>
    <submittedName>
        <fullName evidence="1">Uncharacterized protein</fullName>
    </submittedName>
</protein>
<sequence>MTATLTLPAGKMRKLGTRRARIQDDVTADYLAMVVKPGDRTIQIGASDLGAVCLQRGARHEIVAPVAAIESLQAVCERRGISADALRGGLAARTDAGERPIDVAIFGAETGFPAMAANWRHVSSSMRQGGVLILVGAERGAGARLADALAMDEAWVLQERRCGDAAVFRKAMPVDNARTMKSLSAAGQPHRRARGVSRFPLAGLFDRILRPRPAR</sequence>
<accession>A0A9W6IP36</accession>
<evidence type="ECO:0000313" key="2">
    <source>
        <dbReference type="Proteomes" id="UP001143486"/>
    </source>
</evidence>
<proteinExistence type="predicted"/>
<reference evidence="1" key="2">
    <citation type="submission" date="2023-01" db="EMBL/GenBank/DDBJ databases">
        <authorList>
            <person name="Sun Q."/>
            <person name="Evtushenko L."/>
        </authorList>
    </citation>
    <scope>NUCLEOTIDE SEQUENCE</scope>
    <source>
        <strain evidence="1">VKM B-1513</strain>
    </source>
</reference>
<evidence type="ECO:0000313" key="1">
    <source>
        <dbReference type="EMBL" id="GLK52734.1"/>
    </source>
</evidence>
<dbReference type="AlphaFoldDB" id="A0A9W6IP36"/>